<dbReference type="Pfam" id="PF04300">
    <property type="entry name" value="FBA"/>
    <property type="match status" value="1"/>
</dbReference>
<dbReference type="SMART" id="SM00256">
    <property type="entry name" value="FBOX"/>
    <property type="match status" value="1"/>
</dbReference>
<dbReference type="SUPFAM" id="SSF49785">
    <property type="entry name" value="Galactose-binding domain-like"/>
    <property type="match status" value="1"/>
</dbReference>
<accession>A0ABP1P1W6</accession>
<comment type="caution">
    <text evidence="3">The sequence shown here is derived from an EMBL/GenBank/DDBJ whole genome shotgun (WGS) entry which is preliminary data.</text>
</comment>
<dbReference type="InterPro" id="IPR007397">
    <property type="entry name" value="F-box-assoc_dom"/>
</dbReference>
<evidence type="ECO:0000259" key="1">
    <source>
        <dbReference type="PROSITE" id="PS50181"/>
    </source>
</evidence>
<dbReference type="PROSITE" id="PS50181">
    <property type="entry name" value="FBOX"/>
    <property type="match status" value="1"/>
</dbReference>
<dbReference type="EMBL" id="CAXAJV020001294">
    <property type="protein sequence ID" value="CAL7946622.1"/>
    <property type="molecule type" value="Genomic_DNA"/>
</dbReference>
<reference evidence="3 4" key="1">
    <citation type="submission" date="2024-08" db="EMBL/GenBank/DDBJ databases">
        <authorList>
            <person name="Will J Nash"/>
            <person name="Angela Man"/>
            <person name="Seanna McTaggart"/>
            <person name="Kendall Baker"/>
            <person name="Tom Barker"/>
            <person name="Leah Catchpole"/>
            <person name="Alex Durrant"/>
            <person name="Karim Gharbi"/>
            <person name="Naomi Irish"/>
            <person name="Gemy Kaithakottil"/>
            <person name="Debby Ku"/>
            <person name="Aaliyah Providence"/>
            <person name="Felix Shaw"/>
            <person name="David Swarbreck"/>
            <person name="Chris Watkins"/>
            <person name="Ann M. McCartney"/>
            <person name="Giulio Formenti"/>
            <person name="Alice Mouton"/>
            <person name="Noel Vella"/>
            <person name="Bjorn M von Reumont"/>
            <person name="Adriana Vella"/>
            <person name="Wilfried Haerty"/>
        </authorList>
    </citation>
    <scope>NUCLEOTIDE SEQUENCE [LARGE SCALE GENOMIC DNA]</scope>
</reference>
<sequence>MGQSHDSTMNVRVMFDEKSENGLIVCGKYLPEELLAEIFCYVDYTSLLNCQLVCTRWKILIRNYVWRKKAEISLGRSLLFDKEVPWDVYYLICKKRPFERNLVKNHSGEYGTQKYWNILSDGGNRWKVENPPVGVPPLPSNEHVFEGKQFCFVTSYNMCTKVQVIDLEKEGLTLYVLNNLQPPIVVSEWYSCRWDCPGIYECAIQLLTKDNKVIDSFHIRDNIEGEKQNQWHYISHEFKNYRPGLRKISFSHGGTDQLFWAGHYGCKMAGACVCVKVPTVRSCISEEANF</sequence>
<evidence type="ECO:0000313" key="3">
    <source>
        <dbReference type="EMBL" id="CAL7946622.1"/>
    </source>
</evidence>
<dbReference type="PANTHER" id="PTHR12125:SF5">
    <property type="entry name" value="F-BOX DOMAIN-CONTAINING PROTEIN"/>
    <property type="match status" value="1"/>
</dbReference>
<evidence type="ECO:0008006" key="5">
    <source>
        <dbReference type="Google" id="ProtNLM"/>
    </source>
</evidence>
<gene>
    <name evidence="3" type="ORF">XYLVIOL_LOCUS7879</name>
</gene>
<dbReference type="Proteomes" id="UP001642520">
    <property type="component" value="Unassembled WGS sequence"/>
</dbReference>
<dbReference type="InterPro" id="IPR036047">
    <property type="entry name" value="F-box-like_dom_sf"/>
</dbReference>
<dbReference type="Gene3D" id="1.20.1280.50">
    <property type="match status" value="1"/>
</dbReference>
<dbReference type="SMART" id="SM01198">
    <property type="entry name" value="FBA"/>
    <property type="match status" value="1"/>
</dbReference>
<dbReference type="InterPro" id="IPR039752">
    <property type="entry name" value="F-box_only"/>
</dbReference>
<dbReference type="Pfam" id="PF12937">
    <property type="entry name" value="F-box-like"/>
    <property type="match status" value="1"/>
</dbReference>
<feature type="domain" description="F-box" evidence="1">
    <location>
        <begin position="30"/>
        <end position="69"/>
    </location>
</feature>
<name>A0ABP1P1W6_XYLVO</name>
<dbReference type="PROSITE" id="PS51114">
    <property type="entry name" value="FBA"/>
    <property type="match status" value="1"/>
</dbReference>
<organism evidence="3 4">
    <name type="scientific">Xylocopa violacea</name>
    <name type="common">Violet carpenter bee</name>
    <name type="synonym">Apis violacea</name>
    <dbReference type="NCBI Taxonomy" id="135666"/>
    <lineage>
        <taxon>Eukaryota</taxon>
        <taxon>Metazoa</taxon>
        <taxon>Ecdysozoa</taxon>
        <taxon>Arthropoda</taxon>
        <taxon>Hexapoda</taxon>
        <taxon>Insecta</taxon>
        <taxon>Pterygota</taxon>
        <taxon>Neoptera</taxon>
        <taxon>Endopterygota</taxon>
        <taxon>Hymenoptera</taxon>
        <taxon>Apocrita</taxon>
        <taxon>Aculeata</taxon>
        <taxon>Apoidea</taxon>
        <taxon>Anthophila</taxon>
        <taxon>Apidae</taxon>
        <taxon>Xylocopa</taxon>
        <taxon>Xylocopa</taxon>
    </lineage>
</organism>
<dbReference type="InterPro" id="IPR008979">
    <property type="entry name" value="Galactose-bd-like_sf"/>
</dbReference>
<dbReference type="SUPFAM" id="SSF81383">
    <property type="entry name" value="F-box domain"/>
    <property type="match status" value="1"/>
</dbReference>
<keyword evidence="4" id="KW-1185">Reference proteome</keyword>
<feature type="domain" description="FBA" evidence="2">
    <location>
        <begin position="89"/>
        <end position="277"/>
    </location>
</feature>
<dbReference type="InterPro" id="IPR001810">
    <property type="entry name" value="F-box_dom"/>
</dbReference>
<dbReference type="PANTHER" id="PTHR12125">
    <property type="entry name" value="F-BOX ONLY PROTEIN 6-LIKE PROTEIN"/>
    <property type="match status" value="1"/>
</dbReference>
<evidence type="ECO:0000313" key="4">
    <source>
        <dbReference type="Proteomes" id="UP001642520"/>
    </source>
</evidence>
<evidence type="ECO:0000259" key="2">
    <source>
        <dbReference type="PROSITE" id="PS51114"/>
    </source>
</evidence>
<protein>
    <recommendedName>
        <fullName evidence="5">F-box only protein 6</fullName>
    </recommendedName>
</protein>
<dbReference type="Gene3D" id="2.60.120.260">
    <property type="entry name" value="Galactose-binding domain-like"/>
    <property type="match status" value="1"/>
</dbReference>
<proteinExistence type="predicted"/>